<dbReference type="InterPro" id="IPR008042">
    <property type="entry name" value="Retrotrans_Pao"/>
</dbReference>
<dbReference type="Gene3D" id="3.30.70.270">
    <property type="match status" value="1"/>
</dbReference>
<reference evidence="2" key="2">
    <citation type="submission" date="2025-05" db="UniProtKB">
        <authorList>
            <consortium name="EnsemblMetazoa"/>
        </authorList>
    </citation>
    <scope>IDENTIFICATION</scope>
    <source>
        <strain evidence="2">Foshan</strain>
    </source>
</reference>
<feature type="domain" description="Reverse transcriptase" evidence="1">
    <location>
        <begin position="211"/>
        <end position="353"/>
    </location>
</feature>
<dbReference type="Pfam" id="PF00078">
    <property type="entry name" value="RVT_1"/>
    <property type="match status" value="1"/>
</dbReference>
<dbReference type="EnsemblMetazoa" id="AALFPA23_020483.R30245">
    <property type="protein sequence ID" value="AALFPA23_020483.P30245"/>
    <property type="gene ID" value="AALFPA23_020483"/>
</dbReference>
<evidence type="ECO:0000259" key="1">
    <source>
        <dbReference type="Pfam" id="PF00078"/>
    </source>
</evidence>
<dbReference type="CDD" id="cd01644">
    <property type="entry name" value="RT_pepA17"/>
    <property type="match status" value="1"/>
</dbReference>
<evidence type="ECO:0000313" key="3">
    <source>
        <dbReference type="Proteomes" id="UP000069940"/>
    </source>
</evidence>
<dbReference type="InterPro" id="IPR000477">
    <property type="entry name" value="RT_dom"/>
</dbReference>
<dbReference type="RefSeq" id="XP_062700330.1">
    <property type="nucleotide sequence ID" value="XM_062844346.1"/>
</dbReference>
<dbReference type="InterPro" id="IPR043128">
    <property type="entry name" value="Rev_trsase/Diguanyl_cyclase"/>
</dbReference>
<dbReference type="Pfam" id="PF05380">
    <property type="entry name" value="Peptidase_A17"/>
    <property type="match status" value="1"/>
</dbReference>
<name>A0ABM1ZPR0_AEDAL</name>
<evidence type="ECO:0000313" key="2">
    <source>
        <dbReference type="EnsemblMetazoa" id="AALFPA23_020483.P30245"/>
    </source>
</evidence>
<dbReference type="SUPFAM" id="SSF56672">
    <property type="entry name" value="DNA/RNA polymerases"/>
    <property type="match status" value="1"/>
</dbReference>
<accession>A0ABM1ZPR0</accession>
<proteinExistence type="predicted"/>
<sequence length="485" mass="55918">MLLGVSVMFDILRNGNIKIGEQLPLIQNTVLGWIVGGNVARLNYGGNLNRFMNENTVNLSVREWTDEEITCEQLFVDSTRRNNEGRFVLKLPTKQCVKQLGESKSTALDRMLKLEKRFEKDSKLRGDYCLFMEEYLASGHMEKVEEGTLRTDDPVFYFPHHPVLKPDSCTTKLRTVFNGSASTSTGISLNDVLMSGPTIQPELFNILLRFRCHRYAMTADIKQMFRQILIHDEDRQLQLILWRFSPEESIATYRLNTVTYGTCSAPFAATRCLRQLAIEYENRYPHTCQVIIMDFYMDDVLTGDDEPEKLIETKEELGEILQSAGFELHKWKSNEPSIVGEAVDSSSTKILGMQWDTRSDLFGFSVDVNVNAKITKRSILSEVQKIFDPLGVISPIILHGKLIMQVRNKPTCPNGLYYHSNFIKLFYSYRTYGQRNWIGTKSFPCELKKIGFGSVSKSMEFKKYVSLDMCLSRVHWWSYMDFRCR</sequence>
<dbReference type="Gene3D" id="3.10.10.10">
    <property type="entry name" value="HIV Type 1 Reverse Transcriptase, subunit A, domain 1"/>
    <property type="match status" value="1"/>
</dbReference>
<organism evidence="2 3">
    <name type="scientific">Aedes albopictus</name>
    <name type="common">Asian tiger mosquito</name>
    <name type="synonym">Stegomyia albopicta</name>
    <dbReference type="NCBI Taxonomy" id="7160"/>
    <lineage>
        <taxon>Eukaryota</taxon>
        <taxon>Metazoa</taxon>
        <taxon>Ecdysozoa</taxon>
        <taxon>Arthropoda</taxon>
        <taxon>Hexapoda</taxon>
        <taxon>Insecta</taxon>
        <taxon>Pterygota</taxon>
        <taxon>Neoptera</taxon>
        <taxon>Endopterygota</taxon>
        <taxon>Diptera</taxon>
        <taxon>Nematocera</taxon>
        <taxon>Culicoidea</taxon>
        <taxon>Culicidae</taxon>
        <taxon>Culicinae</taxon>
        <taxon>Aedini</taxon>
        <taxon>Aedes</taxon>
        <taxon>Stegomyia</taxon>
    </lineage>
</organism>
<dbReference type="GeneID" id="134284873"/>
<dbReference type="InterPro" id="IPR043502">
    <property type="entry name" value="DNA/RNA_pol_sf"/>
</dbReference>
<protein>
    <recommendedName>
        <fullName evidence="1">Reverse transcriptase domain-containing protein</fullName>
    </recommendedName>
</protein>
<keyword evidence="3" id="KW-1185">Reference proteome</keyword>
<reference evidence="3" key="1">
    <citation type="journal article" date="2015" name="Proc. Natl. Acad. Sci. U.S.A.">
        <title>Genome sequence of the Asian Tiger mosquito, Aedes albopictus, reveals insights into its biology, genetics, and evolution.</title>
        <authorList>
            <person name="Chen X.G."/>
            <person name="Jiang X."/>
            <person name="Gu J."/>
            <person name="Xu M."/>
            <person name="Wu Y."/>
            <person name="Deng Y."/>
            <person name="Zhang C."/>
            <person name="Bonizzoni M."/>
            <person name="Dermauw W."/>
            <person name="Vontas J."/>
            <person name="Armbruster P."/>
            <person name="Huang X."/>
            <person name="Yang Y."/>
            <person name="Zhang H."/>
            <person name="He W."/>
            <person name="Peng H."/>
            <person name="Liu Y."/>
            <person name="Wu K."/>
            <person name="Chen J."/>
            <person name="Lirakis M."/>
            <person name="Topalis P."/>
            <person name="Van Leeuwen T."/>
            <person name="Hall A.B."/>
            <person name="Jiang X."/>
            <person name="Thorpe C."/>
            <person name="Mueller R.L."/>
            <person name="Sun C."/>
            <person name="Waterhouse R.M."/>
            <person name="Yan G."/>
            <person name="Tu Z.J."/>
            <person name="Fang X."/>
            <person name="James A.A."/>
        </authorList>
    </citation>
    <scope>NUCLEOTIDE SEQUENCE [LARGE SCALE GENOMIC DNA]</scope>
    <source>
        <strain evidence="3">Foshan</strain>
    </source>
</reference>
<dbReference type="Proteomes" id="UP000069940">
    <property type="component" value="Unassembled WGS sequence"/>
</dbReference>
<dbReference type="PANTHER" id="PTHR47331">
    <property type="entry name" value="PHD-TYPE DOMAIN-CONTAINING PROTEIN"/>
    <property type="match status" value="1"/>
</dbReference>